<protein>
    <submittedName>
        <fullName evidence="1">Uncharacterized protein</fullName>
    </submittedName>
</protein>
<organism evidence="1 2">
    <name type="scientific">Streblomastix strix</name>
    <dbReference type="NCBI Taxonomy" id="222440"/>
    <lineage>
        <taxon>Eukaryota</taxon>
        <taxon>Metamonada</taxon>
        <taxon>Preaxostyla</taxon>
        <taxon>Oxymonadida</taxon>
        <taxon>Streblomastigidae</taxon>
        <taxon>Streblomastix</taxon>
    </lineage>
</organism>
<reference evidence="1 2" key="1">
    <citation type="submission" date="2019-03" db="EMBL/GenBank/DDBJ databases">
        <title>Single cell metagenomics reveals metabolic interactions within the superorganism composed of flagellate Streblomastix strix and complex community of Bacteroidetes bacteria on its surface.</title>
        <authorList>
            <person name="Treitli S.C."/>
            <person name="Kolisko M."/>
            <person name="Husnik F."/>
            <person name="Keeling P."/>
            <person name="Hampl V."/>
        </authorList>
    </citation>
    <scope>NUCLEOTIDE SEQUENCE [LARGE SCALE GENOMIC DNA]</scope>
    <source>
        <strain evidence="1">ST1C</strain>
    </source>
</reference>
<comment type="caution">
    <text evidence="1">The sequence shown here is derived from an EMBL/GenBank/DDBJ whole genome shotgun (WGS) entry which is preliminary data.</text>
</comment>
<dbReference type="Proteomes" id="UP000324800">
    <property type="component" value="Unassembled WGS sequence"/>
</dbReference>
<evidence type="ECO:0000313" key="1">
    <source>
        <dbReference type="EMBL" id="KAA6370334.1"/>
    </source>
</evidence>
<dbReference type="EMBL" id="SNRW01015488">
    <property type="protein sequence ID" value="KAA6370334.1"/>
    <property type="molecule type" value="Genomic_DNA"/>
</dbReference>
<dbReference type="AlphaFoldDB" id="A0A5J4UJF0"/>
<evidence type="ECO:0000313" key="2">
    <source>
        <dbReference type="Proteomes" id="UP000324800"/>
    </source>
</evidence>
<proteinExistence type="predicted"/>
<name>A0A5J4UJF0_9EUKA</name>
<accession>A0A5J4UJF0</accession>
<gene>
    <name evidence="1" type="ORF">EZS28_034139</name>
</gene>
<sequence length="69" mass="8091">MAELQRSTLQVESLTSVQFVFHTDIDKVGGGNVFLTIKRAKDPEICPIHWFSHWWNIQKSRNNNGQIHW</sequence>